<reference evidence="1" key="1">
    <citation type="submission" date="2021-02" db="EMBL/GenBank/DDBJ databases">
        <authorList>
            <person name="Nowell W R."/>
        </authorList>
    </citation>
    <scope>NUCLEOTIDE SEQUENCE</scope>
    <source>
        <strain evidence="1">Ploen Becks lab</strain>
    </source>
</reference>
<proteinExistence type="predicted"/>
<protein>
    <submittedName>
        <fullName evidence="1">Uncharacterized protein</fullName>
    </submittedName>
</protein>
<dbReference type="EMBL" id="CAJNOC010000123">
    <property type="protein sequence ID" value="CAF0717111.1"/>
    <property type="molecule type" value="Genomic_DNA"/>
</dbReference>
<dbReference type="OrthoDB" id="10135700at2759"/>
<evidence type="ECO:0000313" key="2">
    <source>
        <dbReference type="Proteomes" id="UP000663879"/>
    </source>
</evidence>
<sequence length="376" mass="44025">MIRNEVTEIKFETNDAEFDQAILSALENVQNCSKRNDGFNRTSIENFKRNYALIFNLLEKNGLKATEPNDWMIWLSEQANNNRNQKRKKQRKQHSICSDSKLILPSGSGQIKTAKSTSTTVDDFINIIMKLSIQNKNFKLEILNNSGQDANFWFEQFELQTPRWTDDTRPIKVVTLFQDDDLQKFRKIKIGNTSFAEKKENLKINFKQDRTSDIQCDFYVAKQRPDETVEKFSKRLINYTNEVIEQEKVIMEKSLINVFVRGLVPSLRKILATSTSNDFDELVRVAKLIEQYEREEKETTSLVANIENISLAKETELKKSTCIICDKENHETANCFELKSAKDFVKNKQRKLYKRVIRDKKEEIPNTKEYCSYCNK</sequence>
<accession>A0A813M9G5</accession>
<dbReference type="AlphaFoldDB" id="A0A813M9G5"/>
<organism evidence="1 2">
    <name type="scientific">Brachionus calyciflorus</name>
    <dbReference type="NCBI Taxonomy" id="104777"/>
    <lineage>
        <taxon>Eukaryota</taxon>
        <taxon>Metazoa</taxon>
        <taxon>Spiralia</taxon>
        <taxon>Gnathifera</taxon>
        <taxon>Rotifera</taxon>
        <taxon>Eurotatoria</taxon>
        <taxon>Monogononta</taxon>
        <taxon>Pseudotrocha</taxon>
        <taxon>Ploima</taxon>
        <taxon>Brachionidae</taxon>
        <taxon>Brachionus</taxon>
    </lineage>
</organism>
<name>A0A813M9G5_9BILA</name>
<comment type="caution">
    <text evidence="1">The sequence shown here is derived from an EMBL/GenBank/DDBJ whole genome shotgun (WGS) entry which is preliminary data.</text>
</comment>
<dbReference type="Proteomes" id="UP000663879">
    <property type="component" value="Unassembled WGS sequence"/>
</dbReference>
<evidence type="ECO:0000313" key="1">
    <source>
        <dbReference type="EMBL" id="CAF0717111.1"/>
    </source>
</evidence>
<keyword evidence="2" id="KW-1185">Reference proteome</keyword>
<gene>
    <name evidence="1" type="ORF">OXX778_LOCUS1776</name>
</gene>